<keyword evidence="3" id="KW-1185">Reference proteome</keyword>
<name>A0A8H3WGU9_9PEZI</name>
<protein>
    <submittedName>
        <fullName evidence="2">Uncharacterized protein</fullName>
    </submittedName>
</protein>
<reference evidence="2 3" key="1">
    <citation type="submission" date="2019-12" db="EMBL/GenBank/DDBJ databases">
        <title>A genome sequence resource for the geographically widespread anthracnose pathogen Colletotrichum asianum.</title>
        <authorList>
            <person name="Meng Y."/>
        </authorList>
    </citation>
    <scope>NUCLEOTIDE SEQUENCE [LARGE SCALE GENOMIC DNA]</scope>
    <source>
        <strain evidence="2 3">ICMP 18580</strain>
    </source>
</reference>
<evidence type="ECO:0000313" key="2">
    <source>
        <dbReference type="EMBL" id="KAF0325572.1"/>
    </source>
</evidence>
<sequence>NLPTPTACPRPLQALSGTYGGTEQEEAKASQVRRNARRTSLSTGRTAAASWRRARRARRREEGTPPLETRNTGFSLTGASALFIQPA</sequence>
<dbReference type="AlphaFoldDB" id="A0A8H3WGU9"/>
<organism evidence="2 3">
    <name type="scientific">Colletotrichum asianum</name>
    <dbReference type="NCBI Taxonomy" id="702518"/>
    <lineage>
        <taxon>Eukaryota</taxon>
        <taxon>Fungi</taxon>
        <taxon>Dikarya</taxon>
        <taxon>Ascomycota</taxon>
        <taxon>Pezizomycotina</taxon>
        <taxon>Sordariomycetes</taxon>
        <taxon>Hypocreomycetidae</taxon>
        <taxon>Glomerellales</taxon>
        <taxon>Glomerellaceae</taxon>
        <taxon>Colletotrichum</taxon>
        <taxon>Colletotrichum gloeosporioides species complex</taxon>
    </lineage>
</organism>
<feature type="region of interest" description="Disordered" evidence="1">
    <location>
        <begin position="1"/>
        <end position="87"/>
    </location>
</feature>
<proteinExistence type="predicted"/>
<accession>A0A8H3WGU9</accession>
<feature type="compositionally biased region" description="Polar residues" evidence="1">
    <location>
        <begin position="69"/>
        <end position="78"/>
    </location>
</feature>
<dbReference type="Proteomes" id="UP000434172">
    <property type="component" value="Unassembled WGS sequence"/>
</dbReference>
<dbReference type="EMBL" id="WOWK01000036">
    <property type="protein sequence ID" value="KAF0325572.1"/>
    <property type="molecule type" value="Genomic_DNA"/>
</dbReference>
<gene>
    <name evidence="2" type="ORF">GQ607_007323</name>
</gene>
<evidence type="ECO:0000313" key="3">
    <source>
        <dbReference type="Proteomes" id="UP000434172"/>
    </source>
</evidence>
<evidence type="ECO:0000256" key="1">
    <source>
        <dbReference type="SAM" id="MobiDB-lite"/>
    </source>
</evidence>
<feature type="non-terminal residue" evidence="2">
    <location>
        <position position="1"/>
    </location>
</feature>
<comment type="caution">
    <text evidence="2">The sequence shown here is derived from an EMBL/GenBank/DDBJ whole genome shotgun (WGS) entry which is preliminary data.</text>
</comment>